<dbReference type="SUPFAM" id="SSF54060">
    <property type="entry name" value="His-Me finger endonucleases"/>
    <property type="match status" value="1"/>
</dbReference>
<reference evidence="3" key="1">
    <citation type="journal article" date="2019" name="Int. J. Syst. Evol. Microbiol.">
        <title>The Global Catalogue of Microorganisms (GCM) 10K type strain sequencing project: providing services to taxonomists for standard genome sequencing and annotation.</title>
        <authorList>
            <consortium name="The Broad Institute Genomics Platform"/>
            <consortium name="The Broad Institute Genome Sequencing Center for Infectious Disease"/>
            <person name="Wu L."/>
            <person name="Ma J."/>
        </authorList>
    </citation>
    <scope>NUCLEOTIDE SEQUENCE [LARGE SCALE GENOMIC DNA]</scope>
    <source>
        <strain evidence="3">JCM 16014</strain>
    </source>
</reference>
<organism evidence="2 3">
    <name type="scientific">Catenulispora yoronensis</name>
    <dbReference type="NCBI Taxonomy" id="450799"/>
    <lineage>
        <taxon>Bacteria</taxon>
        <taxon>Bacillati</taxon>
        <taxon>Actinomycetota</taxon>
        <taxon>Actinomycetes</taxon>
        <taxon>Catenulisporales</taxon>
        <taxon>Catenulisporaceae</taxon>
        <taxon>Catenulispora</taxon>
    </lineage>
</organism>
<comment type="caution">
    <text evidence="2">The sequence shown here is derived from an EMBL/GenBank/DDBJ whole genome shotgun (WGS) entry which is preliminary data.</text>
</comment>
<evidence type="ECO:0000259" key="1">
    <source>
        <dbReference type="Pfam" id="PF13392"/>
    </source>
</evidence>
<name>A0ABP5F755_9ACTN</name>
<evidence type="ECO:0000313" key="2">
    <source>
        <dbReference type="EMBL" id="GAA2018674.1"/>
    </source>
</evidence>
<protein>
    <recommendedName>
        <fullName evidence="1">HNH nuclease domain-containing protein</fullName>
    </recommendedName>
</protein>
<gene>
    <name evidence="2" type="ORF">GCM10009839_13590</name>
</gene>
<dbReference type="InterPro" id="IPR003615">
    <property type="entry name" value="HNH_nuc"/>
</dbReference>
<keyword evidence="3" id="KW-1185">Reference proteome</keyword>
<dbReference type="Proteomes" id="UP001500751">
    <property type="component" value="Unassembled WGS sequence"/>
</dbReference>
<dbReference type="Pfam" id="PF13392">
    <property type="entry name" value="HNH_3"/>
    <property type="match status" value="1"/>
</dbReference>
<sequence>MPDAGRVGYSLDPAAVPPHATARAWGRFCAKTVVTAEHVIWTGGLSSGYGTFHDDGFRDWDLELADHKATVTATRWLWTAHHGPIPRGMRILHGCDLPICVRLADLSVGSQAQNIADAARRDRLARFAGRVRLDRADTRGLAAQSRAIRFAVLEALDSGVSDPVLLEAVVTGVVAAGSPDAVSAKAPLFGVEDIPDAAVAKAPAAEPWQPELFGIDL</sequence>
<dbReference type="InterPro" id="IPR044925">
    <property type="entry name" value="His-Me_finger_sf"/>
</dbReference>
<proteinExistence type="predicted"/>
<dbReference type="EMBL" id="BAAAQN010000006">
    <property type="protein sequence ID" value="GAA2018674.1"/>
    <property type="molecule type" value="Genomic_DNA"/>
</dbReference>
<feature type="domain" description="HNH nuclease" evidence="1">
    <location>
        <begin position="75"/>
        <end position="114"/>
    </location>
</feature>
<accession>A0ABP5F755</accession>
<evidence type="ECO:0000313" key="3">
    <source>
        <dbReference type="Proteomes" id="UP001500751"/>
    </source>
</evidence>